<evidence type="ECO:0000256" key="5">
    <source>
        <dbReference type="ARBA" id="ARBA00022723"/>
    </source>
</evidence>
<dbReference type="GO" id="GO:0004399">
    <property type="term" value="F:histidinol dehydrogenase activity"/>
    <property type="evidence" value="ECO:0007669"/>
    <property type="project" value="UniProtKB-EC"/>
</dbReference>
<dbReference type="RefSeq" id="WP_112164379.1">
    <property type="nucleotide sequence ID" value="NZ_CBCPIW010000020.1"/>
</dbReference>
<dbReference type="InterPro" id="IPR012131">
    <property type="entry name" value="Hstdl_DH"/>
</dbReference>
<feature type="binding site" evidence="9">
    <location>
        <position position="363"/>
    </location>
    <ligand>
        <name>substrate</name>
    </ligand>
</feature>
<comment type="similarity">
    <text evidence="3 9 10 11">Belongs to the histidinol dehydrogenase family.</text>
</comment>
<evidence type="ECO:0000256" key="4">
    <source>
        <dbReference type="ARBA" id="ARBA00012965"/>
    </source>
</evidence>
<keyword evidence="9 10" id="KW-0520">NAD</keyword>
<feature type="binding site" evidence="9">
    <location>
        <position position="191"/>
    </location>
    <ligand>
        <name>NAD(+)</name>
        <dbReference type="ChEBI" id="CHEBI:57540"/>
    </ligand>
</feature>
<proteinExistence type="inferred from homology"/>
<evidence type="ECO:0000256" key="3">
    <source>
        <dbReference type="ARBA" id="ARBA00010178"/>
    </source>
</evidence>
<reference evidence="12 13" key="1">
    <citation type="submission" date="2018-09" db="EMBL/GenBank/DDBJ databases">
        <authorList>
            <person name="Le Fleche-Mateos A."/>
        </authorList>
    </citation>
    <scope>NUCLEOTIDE SEQUENCE [LARGE SCALE GENOMIC DNA]</scope>
    <source>
        <strain evidence="12 13">DSM 30078</strain>
    </source>
</reference>
<dbReference type="NCBIfam" id="TIGR00069">
    <property type="entry name" value="hisD"/>
    <property type="match status" value="1"/>
</dbReference>
<keyword evidence="13" id="KW-1185">Reference proteome</keyword>
<feature type="binding site" evidence="9">
    <location>
        <position position="240"/>
    </location>
    <ligand>
        <name>substrate</name>
    </ligand>
</feature>
<comment type="subunit">
    <text evidence="9">Homodimer.</text>
</comment>
<dbReference type="PANTHER" id="PTHR21256:SF2">
    <property type="entry name" value="HISTIDINE BIOSYNTHESIS TRIFUNCTIONAL PROTEIN"/>
    <property type="match status" value="1"/>
</dbReference>
<evidence type="ECO:0000313" key="12">
    <source>
        <dbReference type="EMBL" id="RJT14879.1"/>
    </source>
</evidence>
<dbReference type="PIRSF" id="PIRSF000099">
    <property type="entry name" value="Histidinol_dh"/>
    <property type="match status" value="1"/>
</dbReference>
<feature type="binding site" evidence="9">
    <location>
        <position position="133"/>
    </location>
    <ligand>
        <name>NAD(+)</name>
        <dbReference type="ChEBI" id="CHEBI:57540"/>
    </ligand>
</feature>
<evidence type="ECO:0000256" key="10">
    <source>
        <dbReference type="PIRNR" id="PIRNR000099"/>
    </source>
</evidence>
<dbReference type="Gene3D" id="1.20.5.1300">
    <property type="match status" value="1"/>
</dbReference>
<evidence type="ECO:0000256" key="9">
    <source>
        <dbReference type="HAMAP-Rule" id="MF_01024"/>
    </source>
</evidence>
<feature type="binding site" evidence="9">
    <location>
        <position position="265"/>
    </location>
    <ligand>
        <name>Zn(2+)</name>
        <dbReference type="ChEBI" id="CHEBI:29105"/>
    </ligand>
</feature>
<feature type="active site" description="Proton acceptor" evidence="9">
    <location>
        <position position="330"/>
    </location>
</feature>
<feature type="binding site" evidence="9">
    <location>
        <position position="214"/>
    </location>
    <ligand>
        <name>NAD(+)</name>
        <dbReference type="ChEBI" id="CHEBI:57540"/>
    </ligand>
</feature>
<evidence type="ECO:0000256" key="6">
    <source>
        <dbReference type="ARBA" id="ARBA00022833"/>
    </source>
</evidence>
<dbReference type="HAMAP" id="MF_01024">
    <property type="entry name" value="HisD"/>
    <property type="match status" value="1"/>
</dbReference>
<dbReference type="PANTHER" id="PTHR21256">
    <property type="entry name" value="HISTIDINOL DEHYDROGENASE HDH"/>
    <property type="match status" value="1"/>
</dbReference>
<gene>
    <name evidence="9 12" type="primary">hisD</name>
    <name evidence="12" type="ORF">D5396_05285</name>
</gene>
<comment type="catalytic activity">
    <reaction evidence="8 9 10">
        <text>L-histidinol + 2 NAD(+) + H2O = L-histidine + 2 NADH + 3 H(+)</text>
        <dbReference type="Rhea" id="RHEA:20641"/>
        <dbReference type="ChEBI" id="CHEBI:15377"/>
        <dbReference type="ChEBI" id="CHEBI:15378"/>
        <dbReference type="ChEBI" id="CHEBI:57540"/>
        <dbReference type="ChEBI" id="CHEBI:57595"/>
        <dbReference type="ChEBI" id="CHEBI:57699"/>
        <dbReference type="ChEBI" id="CHEBI:57945"/>
        <dbReference type="EC" id="1.1.1.23"/>
    </reaction>
</comment>
<dbReference type="Pfam" id="PF00815">
    <property type="entry name" value="Histidinol_dh"/>
    <property type="match status" value="1"/>
</dbReference>
<comment type="caution">
    <text evidence="12">The sequence shown here is derived from an EMBL/GenBank/DDBJ whole genome shotgun (WGS) entry which is preliminary data.</text>
</comment>
<evidence type="ECO:0000256" key="7">
    <source>
        <dbReference type="ARBA" id="ARBA00023002"/>
    </source>
</evidence>
<feature type="binding site" evidence="9">
    <location>
        <position position="265"/>
    </location>
    <ligand>
        <name>substrate</name>
    </ligand>
</feature>
<evidence type="ECO:0000256" key="2">
    <source>
        <dbReference type="ARBA" id="ARBA00004940"/>
    </source>
</evidence>
<dbReference type="GeneID" id="88081332"/>
<evidence type="ECO:0000256" key="8">
    <source>
        <dbReference type="ARBA" id="ARBA00049489"/>
    </source>
</evidence>
<feature type="binding site" evidence="9">
    <location>
        <position position="422"/>
    </location>
    <ligand>
        <name>substrate</name>
    </ligand>
</feature>
<evidence type="ECO:0000256" key="11">
    <source>
        <dbReference type="RuleBase" id="RU004175"/>
    </source>
</evidence>
<feature type="binding site" evidence="9">
    <location>
        <position position="330"/>
    </location>
    <ligand>
        <name>substrate</name>
    </ligand>
</feature>
<protein>
    <recommendedName>
        <fullName evidence="4 9">Histidinol dehydrogenase</fullName>
        <shortName evidence="9 10">HDH</shortName>
        <ecNumber evidence="4 9">1.1.1.23</ecNumber>
    </recommendedName>
</protein>
<feature type="binding site" evidence="9">
    <location>
        <position position="422"/>
    </location>
    <ligand>
        <name>Zn(2+)</name>
        <dbReference type="ChEBI" id="CHEBI:29105"/>
    </ligand>
</feature>
<keyword evidence="9 10" id="KW-0368">Histidine biosynthesis</keyword>
<comment type="function">
    <text evidence="1 9 10">Catalyzes the sequential NAD-dependent oxidations of L-histidinol to L-histidinaldehyde and then to L-histidine.</text>
</comment>
<accession>A0ABX9P3M1</accession>
<feature type="binding site" evidence="9">
    <location>
        <position position="417"/>
    </location>
    <ligand>
        <name>substrate</name>
    </ligand>
</feature>
<feature type="active site" description="Proton acceptor" evidence="9">
    <location>
        <position position="329"/>
    </location>
</feature>
<evidence type="ECO:0000256" key="1">
    <source>
        <dbReference type="ARBA" id="ARBA00003850"/>
    </source>
</evidence>
<keyword evidence="6 9" id="KW-0862">Zinc</keyword>
<name>A0ABX9P3M1_9GAMM</name>
<comment type="cofactor">
    <cofactor evidence="9">
        <name>Zn(2+)</name>
        <dbReference type="ChEBI" id="CHEBI:29105"/>
    </cofactor>
    <text evidence="9">Binds 1 zinc ion per subunit.</text>
</comment>
<dbReference type="Proteomes" id="UP000284119">
    <property type="component" value="Unassembled WGS sequence"/>
</dbReference>
<feature type="binding site" evidence="9">
    <location>
        <position position="262"/>
    </location>
    <ligand>
        <name>substrate</name>
    </ligand>
</feature>
<dbReference type="InterPro" id="IPR016161">
    <property type="entry name" value="Ald_DH/histidinol_DH"/>
</dbReference>
<dbReference type="SUPFAM" id="SSF53720">
    <property type="entry name" value="ALDH-like"/>
    <property type="match status" value="1"/>
</dbReference>
<dbReference type="PROSITE" id="PS00611">
    <property type="entry name" value="HISOL_DEHYDROGENASE"/>
    <property type="match status" value="1"/>
</dbReference>
<feature type="binding site" evidence="9">
    <location>
        <position position="262"/>
    </location>
    <ligand>
        <name>Zn(2+)</name>
        <dbReference type="ChEBI" id="CHEBI:29105"/>
    </ligand>
</feature>
<dbReference type="CDD" id="cd06572">
    <property type="entry name" value="Histidinol_dh"/>
    <property type="match status" value="1"/>
</dbReference>
<dbReference type="EC" id="1.1.1.23" evidence="4 9"/>
<keyword evidence="5 9" id="KW-0479">Metal-binding</keyword>
<comment type="pathway">
    <text evidence="2 9 10">Amino-acid biosynthesis; L-histidine biosynthesis; L-histidine from 5-phospho-alpha-D-ribose 1-diphosphate: step 9/9.</text>
</comment>
<organism evidence="12 13">
    <name type="scientific">Rahnella inusitata</name>
    <dbReference type="NCBI Taxonomy" id="58169"/>
    <lineage>
        <taxon>Bacteria</taxon>
        <taxon>Pseudomonadati</taxon>
        <taxon>Pseudomonadota</taxon>
        <taxon>Gammaproteobacteria</taxon>
        <taxon>Enterobacterales</taxon>
        <taxon>Yersiniaceae</taxon>
        <taxon>Rahnella</taxon>
    </lineage>
</organism>
<dbReference type="Gene3D" id="3.40.50.1980">
    <property type="entry name" value="Nitrogenase molybdenum iron protein domain"/>
    <property type="match status" value="2"/>
</dbReference>
<dbReference type="InterPro" id="IPR022695">
    <property type="entry name" value="Histidinol_DH_monofunct"/>
</dbReference>
<dbReference type="PRINTS" id="PR00083">
    <property type="entry name" value="HOLDHDRGNASE"/>
</dbReference>
<keyword evidence="7 9" id="KW-0560">Oxidoreductase</keyword>
<dbReference type="InterPro" id="IPR001692">
    <property type="entry name" value="Histidinol_DH_CS"/>
</dbReference>
<dbReference type="EMBL" id="RAHG01000002">
    <property type="protein sequence ID" value="RJT14879.1"/>
    <property type="molecule type" value="Genomic_DNA"/>
</dbReference>
<evidence type="ECO:0000313" key="13">
    <source>
        <dbReference type="Proteomes" id="UP000284119"/>
    </source>
</evidence>
<keyword evidence="9 10" id="KW-0028">Amino-acid biosynthesis</keyword>
<feature type="binding site" evidence="9">
    <location>
        <position position="363"/>
    </location>
    <ligand>
        <name>Zn(2+)</name>
        <dbReference type="ChEBI" id="CHEBI:29105"/>
    </ligand>
</feature>
<sequence>MQPNAFTTPIDWQQCDEQQRRSLLTRPAISASDRITESVSEILRRVRSEGDSALREFCARFDKTEVQDLRVTAAQIEAASARLGDDVKQAMAHAVRNINTFHQAQKLAVVDIETQPGVRCQQLTRPIQSVGLYIPGGSAPLVSTVLMLATPARIAGCQKVVLCSPPPIADEILYAAQLCGVEEVYQLGGAQAIAALAFGTESVPRVAKIFGPGNAYVTEAKRQVSQSLDGAAIDMPAGPSEVLVIADSGATPDFVASDLLSQAEHGPDSQVILLTPDMKMAQAVGEAVERQLQTLSRSEIARQALASSRLIVAKDIAQCIEISNAYGPEHLILQTREPEQLVDSITSAGSVFLGDWSPESAGDYASGTNHVLPTYGYTATCSSLGLADFQKRMTVQQLTPEGLLGLATTIETLAQAEQLTAHKNAVTLRVNALKEQGL</sequence>